<evidence type="ECO:0000256" key="3">
    <source>
        <dbReference type="SAM" id="MobiDB-lite"/>
    </source>
</evidence>
<feature type="region of interest" description="Disordered" evidence="3">
    <location>
        <begin position="25"/>
        <end position="46"/>
    </location>
</feature>
<gene>
    <name evidence="4" type="ORF">ANCCAN_17772</name>
</gene>
<name>A0A368FVW3_ANCCA</name>
<keyword evidence="2" id="KW-0677">Repeat</keyword>
<accession>A0A368FVW3</accession>
<dbReference type="GO" id="GO:0030515">
    <property type="term" value="F:snoRNA binding"/>
    <property type="evidence" value="ECO:0007669"/>
    <property type="project" value="TreeGrafter"/>
</dbReference>
<dbReference type="GO" id="GO:0032040">
    <property type="term" value="C:small-subunit processome"/>
    <property type="evidence" value="ECO:0007669"/>
    <property type="project" value="TreeGrafter"/>
</dbReference>
<reference evidence="4 5" key="1">
    <citation type="submission" date="2014-10" db="EMBL/GenBank/DDBJ databases">
        <title>Draft genome of the hookworm Ancylostoma caninum.</title>
        <authorList>
            <person name="Mitreva M."/>
        </authorList>
    </citation>
    <scope>NUCLEOTIDE SEQUENCE [LARGE SCALE GENOMIC DNA]</scope>
    <source>
        <strain evidence="4 5">Baltimore</strain>
    </source>
</reference>
<evidence type="ECO:0000256" key="2">
    <source>
        <dbReference type="ARBA" id="ARBA00022737"/>
    </source>
</evidence>
<dbReference type="AlphaFoldDB" id="A0A368FVW3"/>
<proteinExistence type="predicted"/>
<dbReference type="GO" id="GO:0030490">
    <property type="term" value="P:maturation of SSU-rRNA"/>
    <property type="evidence" value="ECO:0007669"/>
    <property type="project" value="TreeGrafter"/>
</dbReference>
<keyword evidence="1" id="KW-0853">WD repeat</keyword>
<dbReference type="PANTHER" id="PTHR19853">
    <property type="entry name" value="WD REPEAT CONTAINING PROTEIN 3 WDR3"/>
    <property type="match status" value="1"/>
</dbReference>
<protein>
    <submittedName>
        <fullName evidence="4">Uncharacterized protein</fullName>
    </submittedName>
</protein>
<comment type="caution">
    <text evidence="4">The sequence shown here is derived from an EMBL/GenBank/DDBJ whole genome shotgun (WGS) entry which is preliminary data.</text>
</comment>
<dbReference type="InterPro" id="IPR051570">
    <property type="entry name" value="TBC1_cilium_biogenesis"/>
</dbReference>
<dbReference type="GO" id="GO:0034388">
    <property type="term" value="C:Pwp2p-containing subcomplex of 90S preribosome"/>
    <property type="evidence" value="ECO:0007669"/>
    <property type="project" value="TreeGrafter"/>
</dbReference>
<dbReference type="Proteomes" id="UP000252519">
    <property type="component" value="Unassembled WGS sequence"/>
</dbReference>
<feature type="compositionally biased region" description="Basic and acidic residues" evidence="3">
    <location>
        <begin position="28"/>
        <end position="38"/>
    </location>
</feature>
<dbReference type="STRING" id="29170.A0A368FVW3"/>
<keyword evidence="5" id="KW-1185">Reference proteome</keyword>
<dbReference type="PANTHER" id="PTHR19853:SF0">
    <property type="entry name" value="WD REPEAT-CONTAINING PROTEIN 3"/>
    <property type="match status" value="1"/>
</dbReference>
<evidence type="ECO:0000313" key="5">
    <source>
        <dbReference type="Proteomes" id="UP000252519"/>
    </source>
</evidence>
<evidence type="ECO:0000256" key="1">
    <source>
        <dbReference type="ARBA" id="ARBA00022574"/>
    </source>
</evidence>
<dbReference type="EMBL" id="JOJR01000564">
    <property type="protein sequence ID" value="RCN36361.1"/>
    <property type="molecule type" value="Genomic_DNA"/>
</dbReference>
<evidence type="ECO:0000313" key="4">
    <source>
        <dbReference type="EMBL" id="RCN36361.1"/>
    </source>
</evidence>
<sequence>MVVASAEAELVVYELIWLEEGILTSSKEGSEPEEKKALTESGADGNSIEDMANRYLRVIVRGRLLRQCKGRALQLALSPDERFLLCLGADRVMDIYRVFTEAESSKRLAKKLKS</sequence>
<feature type="non-terminal residue" evidence="4">
    <location>
        <position position="114"/>
    </location>
</feature>
<organism evidence="4 5">
    <name type="scientific">Ancylostoma caninum</name>
    <name type="common">Dog hookworm</name>
    <dbReference type="NCBI Taxonomy" id="29170"/>
    <lineage>
        <taxon>Eukaryota</taxon>
        <taxon>Metazoa</taxon>
        <taxon>Ecdysozoa</taxon>
        <taxon>Nematoda</taxon>
        <taxon>Chromadorea</taxon>
        <taxon>Rhabditida</taxon>
        <taxon>Rhabditina</taxon>
        <taxon>Rhabditomorpha</taxon>
        <taxon>Strongyloidea</taxon>
        <taxon>Ancylostomatidae</taxon>
        <taxon>Ancylostomatinae</taxon>
        <taxon>Ancylostoma</taxon>
    </lineage>
</organism>